<feature type="transmembrane region" description="Helical" evidence="1">
    <location>
        <begin position="475"/>
        <end position="498"/>
    </location>
</feature>
<evidence type="ECO:0000256" key="1">
    <source>
        <dbReference type="SAM" id="Phobius"/>
    </source>
</evidence>
<dbReference type="AlphaFoldDB" id="A0A2U1ZV06"/>
<feature type="transmembrane region" description="Helical" evidence="1">
    <location>
        <begin position="346"/>
        <end position="369"/>
    </location>
</feature>
<feature type="transmembrane region" description="Helical" evidence="1">
    <location>
        <begin position="504"/>
        <end position="526"/>
    </location>
</feature>
<keyword evidence="3" id="KW-1185">Reference proteome</keyword>
<feature type="transmembrane region" description="Helical" evidence="1">
    <location>
        <begin position="137"/>
        <end position="159"/>
    </location>
</feature>
<feature type="transmembrane region" description="Helical" evidence="1">
    <location>
        <begin position="398"/>
        <end position="419"/>
    </location>
</feature>
<protein>
    <recommendedName>
        <fullName evidence="4">Integral membrane transport protein</fullName>
    </recommendedName>
</protein>
<feature type="transmembrane region" description="Helical" evidence="1">
    <location>
        <begin position="35"/>
        <end position="53"/>
    </location>
</feature>
<name>A0A2U1ZV06_9MICO</name>
<keyword evidence="1" id="KW-1133">Transmembrane helix</keyword>
<sequence length="599" mass="61366">MAGPLTTTLGDELRLLVGLRRTIQAHNESWKRPTGIGLGALAVALTWAAVLLAEPDARADVVAVLVTLWSVGWIVGPILASGAGVLRPEYFTLLPLERRRLGLGLLLSVYVGPGAILTMLALLAIPAWGVTLGVGPAALGLVASVLWTIGLVAISRAVYSLLGAAMRTQVGVEIAAVQYGLMISGTMAGWLVLFPAGLAVPALLADGLGDGTAAGVLHASPFGWPGGIVEASVAGDGVGASWRQAALVLGALLAVVAAVRLLTPHVGNRTARRTRRPLGSRGITGGSGGRDPLLGLPATRLGAVVGKELRTWLRDPWRSLEIRTSIWIAIFLAAFLYVGSLGEIDGLFTFAPVAALAVAMMVGLGGANLHGQDGTALWMLVVTDSPGARRADVRGRQIAITIVFGVPAVILVVGLAALADGWWLLPPVAAGLVAMLGAGAGMSALFSVVGVSAGVDPAKRRNATDAGENPLLLQIGFWLAVGLAAPTLALAVTTVLGAPFTQVPWWPVALVGLGLVNGGVLAWGLGRAALAVLTARLPETFARVRYPGLRLAPGGTGATTEDGAPAWASALSDAAQKSYLEARAQKEKAATKVRERNAG</sequence>
<feature type="transmembrane region" description="Helical" evidence="1">
    <location>
        <begin position="179"/>
        <end position="204"/>
    </location>
</feature>
<organism evidence="2 3">
    <name type="scientific">Serinibacter arcticus</name>
    <dbReference type="NCBI Taxonomy" id="1655435"/>
    <lineage>
        <taxon>Bacteria</taxon>
        <taxon>Bacillati</taxon>
        <taxon>Actinomycetota</taxon>
        <taxon>Actinomycetes</taxon>
        <taxon>Micrococcales</taxon>
        <taxon>Beutenbergiaceae</taxon>
        <taxon>Serinibacter</taxon>
    </lineage>
</organism>
<feature type="transmembrane region" description="Helical" evidence="1">
    <location>
        <begin position="101"/>
        <end position="125"/>
    </location>
</feature>
<evidence type="ECO:0000313" key="2">
    <source>
        <dbReference type="EMBL" id="PWD50783.1"/>
    </source>
</evidence>
<feature type="transmembrane region" description="Helical" evidence="1">
    <location>
        <begin position="320"/>
        <end position="340"/>
    </location>
</feature>
<feature type="transmembrane region" description="Helical" evidence="1">
    <location>
        <begin position="59"/>
        <end position="80"/>
    </location>
</feature>
<evidence type="ECO:0008006" key="4">
    <source>
        <dbReference type="Google" id="ProtNLM"/>
    </source>
</evidence>
<keyword evidence="1" id="KW-0472">Membrane</keyword>
<feature type="transmembrane region" description="Helical" evidence="1">
    <location>
        <begin position="245"/>
        <end position="263"/>
    </location>
</feature>
<feature type="transmembrane region" description="Helical" evidence="1">
    <location>
        <begin position="431"/>
        <end position="455"/>
    </location>
</feature>
<dbReference type="Proteomes" id="UP000245166">
    <property type="component" value="Unassembled WGS sequence"/>
</dbReference>
<comment type="caution">
    <text evidence="2">The sequence shown here is derived from an EMBL/GenBank/DDBJ whole genome shotgun (WGS) entry which is preliminary data.</text>
</comment>
<reference evidence="2 3" key="1">
    <citation type="submission" date="2018-03" db="EMBL/GenBank/DDBJ databases">
        <title>Genome assembly of novel Miniimonas species PCH200.</title>
        <authorList>
            <person name="Thakur V."/>
            <person name="Kumar V."/>
            <person name="Singh D."/>
        </authorList>
    </citation>
    <scope>NUCLEOTIDE SEQUENCE [LARGE SCALE GENOMIC DNA]</scope>
    <source>
        <strain evidence="2 3">PCH200</strain>
    </source>
</reference>
<evidence type="ECO:0000313" key="3">
    <source>
        <dbReference type="Proteomes" id="UP000245166"/>
    </source>
</evidence>
<keyword evidence="1" id="KW-0812">Transmembrane</keyword>
<dbReference type="OrthoDB" id="2955510at2"/>
<dbReference type="EMBL" id="PYHR01000002">
    <property type="protein sequence ID" value="PWD50783.1"/>
    <property type="molecule type" value="Genomic_DNA"/>
</dbReference>
<gene>
    <name evidence="2" type="ORF">C8046_09120</name>
</gene>
<accession>A0A2U1ZV06</accession>
<dbReference type="RefSeq" id="WP_109229165.1">
    <property type="nucleotide sequence ID" value="NZ_PYHR01000002.1"/>
</dbReference>
<proteinExistence type="predicted"/>